<comment type="caution">
    <text evidence="1">The sequence shown here is derived from an EMBL/GenBank/DDBJ whole genome shotgun (WGS) entry which is preliminary data.</text>
</comment>
<gene>
    <name evidence="1" type="ORF">MKW98_013864</name>
</gene>
<reference evidence="1" key="1">
    <citation type="submission" date="2022-04" db="EMBL/GenBank/DDBJ databases">
        <title>A functionally conserved STORR gene fusion in Papaver species that diverged 16.8 million years ago.</title>
        <authorList>
            <person name="Catania T."/>
        </authorList>
    </citation>
    <scope>NUCLEOTIDE SEQUENCE</scope>
    <source>
        <strain evidence="1">S-188037</strain>
    </source>
</reference>
<evidence type="ECO:0000313" key="2">
    <source>
        <dbReference type="Proteomes" id="UP001202328"/>
    </source>
</evidence>
<name>A0AAD4XU19_9MAGN</name>
<accession>A0AAD4XU19</accession>
<evidence type="ECO:0000313" key="1">
    <source>
        <dbReference type="EMBL" id="KAI3948366.1"/>
    </source>
</evidence>
<sequence>MGFAHLFSTNPVVLGHWSRRVVACFVVEWKSGWIYDACISRPTFASQRVLEDLLMVLSYCQTKCFCTI</sequence>
<dbReference type="AlphaFoldDB" id="A0AAD4XU19"/>
<organism evidence="1 2">
    <name type="scientific">Papaver atlanticum</name>
    <dbReference type="NCBI Taxonomy" id="357466"/>
    <lineage>
        <taxon>Eukaryota</taxon>
        <taxon>Viridiplantae</taxon>
        <taxon>Streptophyta</taxon>
        <taxon>Embryophyta</taxon>
        <taxon>Tracheophyta</taxon>
        <taxon>Spermatophyta</taxon>
        <taxon>Magnoliopsida</taxon>
        <taxon>Ranunculales</taxon>
        <taxon>Papaveraceae</taxon>
        <taxon>Papaveroideae</taxon>
        <taxon>Papaver</taxon>
    </lineage>
</organism>
<dbReference type="EMBL" id="JAJJMB010003271">
    <property type="protein sequence ID" value="KAI3948366.1"/>
    <property type="molecule type" value="Genomic_DNA"/>
</dbReference>
<dbReference type="Proteomes" id="UP001202328">
    <property type="component" value="Unassembled WGS sequence"/>
</dbReference>
<keyword evidence="2" id="KW-1185">Reference proteome</keyword>
<proteinExistence type="predicted"/>
<protein>
    <submittedName>
        <fullName evidence="1">Uncharacterized protein</fullName>
    </submittedName>
</protein>